<evidence type="ECO:0000313" key="1">
    <source>
        <dbReference type="EMBL" id="EEG77993.1"/>
    </source>
</evidence>
<proteinExistence type="predicted"/>
<organism evidence="1 2">
    <name type="scientific">Dethiobacter alkaliphilus AHT 1</name>
    <dbReference type="NCBI Taxonomy" id="555088"/>
    <lineage>
        <taxon>Bacteria</taxon>
        <taxon>Bacillati</taxon>
        <taxon>Bacillota</taxon>
        <taxon>Dethiobacteria</taxon>
        <taxon>Dethiobacterales</taxon>
        <taxon>Dethiobacteraceae</taxon>
        <taxon>Dethiobacter</taxon>
    </lineage>
</organism>
<keyword evidence="2" id="KW-1185">Reference proteome</keyword>
<evidence type="ECO:0000313" key="2">
    <source>
        <dbReference type="Proteomes" id="UP000006443"/>
    </source>
</evidence>
<name>C0GFN3_DETAL</name>
<comment type="caution">
    <text evidence="1">The sequence shown here is derived from an EMBL/GenBank/DDBJ whole genome shotgun (WGS) entry which is preliminary data.</text>
</comment>
<dbReference type="STRING" id="555088.DealDRAFT_1292"/>
<accession>C0GFN3</accession>
<dbReference type="RefSeq" id="WP_008515937.1">
    <property type="nucleotide sequence ID" value="NZ_ACJM01000005.1"/>
</dbReference>
<dbReference type="Proteomes" id="UP000006443">
    <property type="component" value="Unassembled WGS sequence"/>
</dbReference>
<dbReference type="EMBL" id="ACJM01000005">
    <property type="protein sequence ID" value="EEG77993.1"/>
    <property type="molecule type" value="Genomic_DNA"/>
</dbReference>
<dbReference type="AlphaFoldDB" id="C0GFN3"/>
<sequence>MTKNLDAIKKQERDLREKLFAKTGELLDQILKYVPTRTVLLVNSMPVKVIAGADGRKSLLINNRPLSTADDCEWVIENYSVLTQAVNEHMDPEAEEIIKVIEKTEDLIKKVDNLTQDIP</sequence>
<reference evidence="1 2" key="1">
    <citation type="submission" date="2009-02" db="EMBL/GenBank/DDBJ databases">
        <title>Sequencing of the draft genome and assembly of Dethiobacter alkaliphilus AHT 1.</title>
        <authorList>
            <consortium name="US DOE Joint Genome Institute (JGI-PGF)"/>
            <person name="Lucas S."/>
            <person name="Copeland A."/>
            <person name="Lapidus A."/>
            <person name="Glavina del Rio T."/>
            <person name="Dalin E."/>
            <person name="Tice H."/>
            <person name="Bruce D."/>
            <person name="Goodwin L."/>
            <person name="Pitluck S."/>
            <person name="Larimer F."/>
            <person name="Land M.L."/>
            <person name="Hauser L."/>
            <person name="Muyzer G."/>
        </authorList>
    </citation>
    <scope>NUCLEOTIDE SEQUENCE [LARGE SCALE GENOMIC DNA]</scope>
    <source>
        <strain evidence="1 2">AHT 1</strain>
    </source>
</reference>
<gene>
    <name evidence="1" type="ORF">DealDRAFT_1292</name>
</gene>
<protein>
    <submittedName>
        <fullName evidence="1">Uncharacterized protein</fullName>
    </submittedName>
</protein>